<dbReference type="SMART" id="SM00198">
    <property type="entry name" value="SCP"/>
    <property type="match status" value="1"/>
</dbReference>
<dbReference type="AlphaFoldDB" id="A0A0N5B1Z8"/>
<proteinExistence type="predicted"/>
<feature type="compositionally biased region" description="Low complexity" evidence="1">
    <location>
        <begin position="113"/>
        <end position="130"/>
    </location>
</feature>
<dbReference type="InterPro" id="IPR014044">
    <property type="entry name" value="CAP_dom"/>
</dbReference>
<evidence type="ECO:0000256" key="1">
    <source>
        <dbReference type="SAM" id="MobiDB-lite"/>
    </source>
</evidence>
<dbReference type="SUPFAM" id="SSF55797">
    <property type="entry name" value="PR-1-like"/>
    <property type="match status" value="1"/>
</dbReference>
<keyword evidence="3" id="KW-1185">Reference proteome</keyword>
<protein>
    <submittedName>
        <fullName evidence="4">SCP domain-containing protein</fullName>
    </submittedName>
</protein>
<sequence>MNPPPLPPKQRRYDIKGGRVVARPKLLNLYRVKSSYTNGIQIFECDDMLFYNYSDAEKYCYIANKYGGSVARRDRWHFRPSLGFSKTSISRSNIDLSKRKKIVLGSSNLSMGRKNSLSKSSGSLSGFSRSSSRESLTKSHSDLSSSRNSMLRSNTHLSPSGKIMSKSSSDLLKKRNSISGSSFDLSEGKNYISKSSYDLSGRRNSITKSKESLNNNAISDKDKKDPSDEYFVRKPTSSRIWHKVWEYCSFKCYSKNHYDKLKLLMLKEINMYRSLHRVEHLVTTQQLTELAQVLADKYALKRTLEVDKRFAYGILHTYVPAFSASVIVRNWYETNAKYNFLLGPKSKVAKNFAQLVWKSTNQIGIGVQVEDGFLYVVCVFFPKGNKKGEYRNNVLKRKT</sequence>
<dbReference type="Gene3D" id="3.40.33.10">
    <property type="entry name" value="CAP"/>
    <property type="match status" value="1"/>
</dbReference>
<feature type="compositionally biased region" description="Basic and acidic residues" evidence="1">
    <location>
        <begin position="131"/>
        <end position="141"/>
    </location>
</feature>
<evidence type="ECO:0000313" key="4">
    <source>
        <dbReference type="WBParaSite" id="SPAL_0000010000.1"/>
    </source>
</evidence>
<dbReference type="Proteomes" id="UP000046392">
    <property type="component" value="Unplaced"/>
</dbReference>
<dbReference type="PANTHER" id="PTHR10334">
    <property type="entry name" value="CYSTEINE-RICH SECRETORY PROTEIN-RELATED"/>
    <property type="match status" value="1"/>
</dbReference>
<accession>A0A0N5B1Z8</accession>
<dbReference type="WBParaSite" id="SPAL_0000010000.1">
    <property type="protein sequence ID" value="SPAL_0000010000.1"/>
    <property type="gene ID" value="SPAL_0000010000"/>
</dbReference>
<organism evidence="3 4">
    <name type="scientific">Strongyloides papillosus</name>
    <name type="common">Intestinal threadworm</name>
    <dbReference type="NCBI Taxonomy" id="174720"/>
    <lineage>
        <taxon>Eukaryota</taxon>
        <taxon>Metazoa</taxon>
        <taxon>Ecdysozoa</taxon>
        <taxon>Nematoda</taxon>
        <taxon>Chromadorea</taxon>
        <taxon>Rhabditida</taxon>
        <taxon>Tylenchina</taxon>
        <taxon>Panagrolaimomorpha</taxon>
        <taxon>Strongyloidoidea</taxon>
        <taxon>Strongyloididae</taxon>
        <taxon>Strongyloides</taxon>
    </lineage>
</organism>
<feature type="region of interest" description="Disordered" evidence="1">
    <location>
        <begin position="113"/>
        <end position="169"/>
    </location>
</feature>
<evidence type="ECO:0000313" key="3">
    <source>
        <dbReference type="Proteomes" id="UP000046392"/>
    </source>
</evidence>
<evidence type="ECO:0000259" key="2">
    <source>
        <dbReference type="SMART" id="SM00198"/>
    </source>
</evidence>
<feature type="compositionally biased region" description="Low complexity" evidence="1">
    <location>
        <begin position="142"/>
        <end position="169"/>
    </location>
</feature>
<dbReference type="InterPro" id="IPR001283">
    <property type="entry name" value="CRISP-related"/>
</dbReference>
<feature type="domain" description="SCP" evidence="2">
    <location>
        <begin position="260"/>
        <end position="388"/>
    </location>
</feature>
<reference evidence="4" key="1">
    <citation type="submission" date="2017-02" db="UniProtKB">
        <authorList>
            <consortium name="WormBaseParasite"/>
        </authorList>
    </citation>
    <scope>IDENTIFICATION</scope>
</reference>
<name>A0A0N5B1Z8_STREA</name>
<dbReference type="Pfam" id="PF00188">
    <property type="entry name" value="CAP"/>
    <property type="match status" value="1"/>
</dbReference>
<dbReference type="InterPro" id="IPR035940">
    <property type="entry name" value="CAP_sf"/>
</dbReference>